<dbReference type="EMBL" id="QRZI01000006">
    <property type="protein sequence ID" value="RGV63454.1"/>
    <property type="molecule type" value="Genomic_DNA"/>
</dbReference>
<evidence type="ECO:0000259" key="1">
    <source>
        <dbReference type="Pfam" id="PF04230"/>
    </source>
</evidence>
<protein>
    <submittedName>
        <fullName evidence="2">Polysaccharide pyruvyl transferase family protein</fullName>
    </submittedName>
</protein>
<gene>
    <name evidence="2" type="ORF">DWW07_10075</name>
</gene>
<dbReference type="Pfam" id="PF04230">
    <property type="entry name" value="PS_pyruv_trans"/>
    <property type="match status" value="1"/>
</dbReference>
<feature type="domain" description="Polysaccharide pyruvyl transferase" evidence="1">
    <location>
        <begin position="19"/>
        <end position="310"/>
    </location>
</feature>
<organism evidence="2 3">
    <name type="scientific">Blautia obeum</name>
    <dbReference type="NCBI Taxonomy" id="40520"/>
    <lineage>
        <taxon>Bacteria</taxon>
        <taxon>Bacillati</taxon>
        <taxon>Bacillota</taxon>
        <taxon>Clostridia</taxon>
        <taxon>Lachnospirales</taxon>
        <taxon>Lachnospiraceae</taxon>
        <taxon>Blautia</taxon>
    </lineage>
</organism>
<proteinExistence type="predicted"/>
<keyword evidence="2" id="KW-0808">Transferase</keyword>
<comment type="caution">
    <text evidence="2">The sequence shown here is derived from an EMBL/GenBank/DDBJ whole genome shotgun (WGS) entry which is preliminary data.</text>
</comment>
<evidence type="ECO:0000313" key="3">
    <source>
        <dbReference type="Proteomes" id="UP000265828"/>
    </source>
</evidence>
<reference evidence="2 3" key="1">
    <citation type="submission" date="2018-08" db="EMBL/GenBank/DDBJ databases">
        <title>A genome reference for cultivated species of the human gut microbiota.</title>
        <authorList>
            <person name="Zou Y."/>
            <person name="Xue W."/>
            <person name="Luo G."/>
        </authorList>
    </citation>
    <scope>NUCLEOTIDE SEQUENCE [LARGE SCALE GENOMIC DNA]</scope>
    <source>
        <strain evidence="2 3">AF14-23</strain>
    </source>
</reference>
<evidence type="ECO:0000313" key="2">
    <source>
        <dbReference type="EMBL" id="RGV63454.1"/>
    </source>
</evidence>
<accession>A0A395X6R2</accession>
<dbReference type="RefSeq" id="WP_118037008.1">
    <property type="nucleotide sequence ID" value="NZ_QRYY01000005.1"/>
</dbReference>
<dbReference type="GO" id="GO:0016740">
    <property type="term" value="F:transferase activity"/>
    <property type="evidence" value="ECO:0007669"/>
    <property type="project" value="UniProtKB-KW"/>
</dbReference>
<dbReference type="Proteomes" id="UP000265828">
    <property type="component" value="Unassembled WGS sequence"/>
</dbReference>
<sequence>MKTVGIVTYFKSYNYGVWLQAYATERFFEKEGFDAYIINYANRLENQTTKLAFKEKNRISGYFISFLKAIIFGRVTYYKKGFGNHLYDYYKLSSKEYTSSTDMKNLKYDILVAGSDQLWNPNRTYGKLDSAFLLQFGNCEKKISLSTSLGSDTVRETDKHIFTEAFRTFDAISVREEFAYEQLCDLTELPIKITVDPTFLLEKEEWIKLMKKSTINKIPSKYILTYFVSSNKRSTKYYSIIEKYARKLNIPILAIQFSRAKSTPYDKLILGATIADFLYLLNNSTLMITDSFHGVALSINLEKEFVAIENVENPERVKHLLNELGLENHIDLDVDEYNTIDYKSVSEKVNCSRIDTKNWVLEAVKSTNIH</sequence>
<dbReference type="AlphaFoldDB" id="A0A395X6R2"/>
<dbReference type="InterPro" id="IPR007345">
    <property type="entry name" value="Polysacch_pyruvyl_Trfase"/>
</dbReference>
<name>A0A395X6R2_9FIRM</name>